<proteinExistence type="predicted"/>
<protein>
    <submittedName>
        <fullName evidence="1">Uncharacterized protein</fullName>
    </submittedName>
</protein>
<dbReference type="AlphaFoldDB" id="A0A427ABT9"/>
<comment type="caution">
    <text evidence="1">The sequence shown here is derived from an EMBL/GenBank/DDBJ whole genome shotgun (WGS) entry which is preliminary data.</text>
</comment>
<dbReference type="EMBL" id="AMZH03003019">
    <property type="protein sequence ID" value="RRT73680.1"/>
    <property type="molecule type" value="Genomic_DNA"/>
</dbReference>
<dbReference type="Proteomes" id="UP000287651">
    <property type="component" value="Unassembled WGS sequence"/>
</dbReference>
<gene>
    <name evidence="1" type="ORF">B296_00002951</name>
</gene>
<evidence type="ECO:0000313" key="1">
    <source>
        <dbReference type="EMBL" id="RRT73680.1"/>
    </source>
</evidence>
<name>A0A427ABT9_ENSVE</name>
<accession>A0A427ABT9</accession>
<evidence type="ECO:0000313" key="2">
    <source>
        <dbReference type="Proteomes" id="UP000287651"/>
    </source>
</evidence>
<organism evidence="1 2">
    <name type="scientific">Ensete ventricosum</name>
    <name type="common">Abyssinian banana</name>
    <name type="synonym">Musa ensete</name>
    <dbReference type="NCBI Taxonomy" id="4639"/>
    <lineage>
        <taxon>Eukaryota</taxon>
        <taxon>Viridiplantae</taxon>
        <taxon>Streptophyta</taxon>
        <taxon>Embryophyta</taxon>
        <taxon>Tracheophyta</taxon>
        <taxon>Spermatophyta</taxon>
        <taxon>Magnoliopsida</taxon>
        <taxon>Liliopsida</taxon>
        <taxon>Zingiberales</taxon>
        <taxon>Musaceae</taxon>
        <taxon>Ensete</taxon>
    </lineage>
</organism>
<reference evidence="1 2" key="1">
    <citation type="journal article" date="2014" name="Agronomy (Basel)">
        <title>A Draft Genome Sequence for Ensete ventricosum, the Drought-Tolerant Tree Against Hunger.</title>
        <authorList>
            <person name="Harrison J."/>
            <person name="Moore K.A."/>
            <person name="Paszkiewicz K."/>
            <person name="Jones T."/>
            <person name="Grant M."/>
            <person name="Ambacheew D."/>
            <person name="Muzemil S."/>
            <person name="Studholme D.J."/>
        </authorList>
    </citation>
    <scope>NUCLEOTIDE SEQUENCE [LARGE SCALE GENOMIC DNA]</scope>
</reference>
<sequence>MDVRHLASLDAANVLHEQIVVALHFVRRLPADGPGDIVPAVGGILVVHREGPLERLVLLSGPTRCHLREWRGVETLSELLLELIPMEKASTRAVLLMSRKGVGFACGADCKLMPCTLPVRHRLRSERVLLSSCRPMKTPGEAPQKISRAKKHDEVVGSLPFPLYDYVSASPWSLI</sequence>